<name>A0ACB7F2M0_NIBAL</name>
<accession>A0ACB7F2M0</accession>
<dbReference type="EMBL" id="CM024807">
    <property type="protein sequence ID" value="KAG8008434.1"/>
    <property type="molecule type" value="Genomic_DNA"/>
</dbReference>
<proteinExistence type="predicted"/>
<dbReference type="Proteomes" id="UP000805704">
    <property type="component" value="Chromosome 19"/>
</dbReference>
<comment type="caution">
    <text evidence="1">The sequence shown here is derived from an EMBL/GenBank/DDBJ whole genome shotgun (WGS) entry which is preliminary data.</text>
</comment>
<protein>
    <submittedName>
        <fullName evidence="1">Uncharacterized protein</fullName>
    </submittedName>
</protein>
<sequence length="695" mass="78301">METSAKSKQSKKGRNKRITNNRGRGDVFIKKPPVCLVRNKSADLNREMEQTAKSEKSVEPEPVSEKPQVTLTTEEPQLDVNSQEQQVAVAPDKPHIDVTVKEPQVAVIPKESLVTVVSDTAEMDVTLKEPQVAVVSDEPQMDVTQNQVSGIPTEVKEYFEELCKANVSQNVIFVNGLLGLPVSLLKAARKQYLDSQLAPPPRVNPWVARAAMFQKNCQKVNKADFPLPSTQIPQPVITSQVAARPKKTQAHKTAEKQLTVVPKKVAHKQSQPPKENPWLKCAKTNDTIHSLEIDETDFPPLTAEKCVVVPEKRHQATKALKKKITTSVYQWPHRGDYRLCMLWRTGSQLPVIPEEPELDVIVEDVSTHDPQPSNTPQQAPISKATNPAEALFQKTGVKMIAVPEKDFMEYKSDIIELENEQAALLKEVEQLREMLQTQRALQVQEELKYQTRVEILQLELSNTETSEKEALYKVSELEEALKKDTSQQSDIETSMSHLRAENYRLVAALTQAEEDTKKETIQWKEEKSNLLSNIKKEQQALQDEMNRATLMDSEPDNQSGESSGVVATLVQAEEEFKQESLQEEEEESSLLQTISAQQQALENDMTSDQVQAEEGLKQEALQCEEQKANQQQQAFESGTSRDENQDRPDGPEEQVAAILNRPRRPSLWKRFKRLFKRTARPPVPPPVPPPSSQPS</sequence>
<evidence type="ECO:0000313" key="1">
    <source>
        <dbReference type="EMBL" id="KAG8008434.1"/>
    </source>
</evidence>
<keyword evidence="2" id="KW-1185">Reference proteome</keyword>
<evidence type="ECO:0000313" key="2">
    <source>
        <dbReference type="Proteomes" id="UP000805704"/>
    </source>
</evidence>
<organism evidence="1 2">
    <name type="scientific">Nibea albiflora</name>
    <name type="common">Yellow drum</name>
    <name type="synonym">Corvina albiflora</name>
    <dbReference type="NCBI Taxonomy" id="240163"/>
    <lineage>
        <taxon>Eukaryota</taxon>
        <taxon>Metazoa</taxon>
        <taxon>Chordata</taxon>
        <taxon>Craniata</taxon>
        <taxon>Vertebrata</taxon>
        <taxon>Euteleostomi</taxon>
        <taxon>Actinopterygii</taxon>
        <taxon>Neopterygii</taxon>
        <taxon>Teleostei</taxon>
        <taxon>Neoteleostei</taxon>
        <taxon>Acanthomorphata</taxon>
        <taxon>Eupercaria</taxon>
        <taxon>Sciaenidae</taxon>
        <taxon>Nibea</taxon>
    </lineage>
</organism>
<reference evidence="1" key="1">
    <citation type="submission" date="2020-04" db="EMBL/GenBank/DDBJ databases">
        <title>A chromosome-scale assembly and high-density genetic map of the yellow drum (Nibea albiflora) genome.</title>
        <authorList>
            <person name="Xu D."/>
            <person name="Zhang W."/>
            <person name="Chen R."/>
            <person name="Tan P."/>
            <person name="Wang L."/>
            <person name="Song H."/>
            <person name="Tian L."/>
            <person name="Zhu Q."/>
            <person name="Wang B."/>
        </authorList>
    </citation>
    <scope>NUCLEOTIDE SEQUENCE</scope>
    <source>
        <strain evidence="1">ZJHYS-2018</strain>
    </source>
</reference>
<gene>
    <name evidence="1" type="ORF">GBF38_019587</name>
</gene>